<evidence type="ECO:0000313" key="3">
    <source>
        <dbReference type="Proteomes" id="UP001209540"/>
    </source>
</evidence>
<organism evidence="2 3">
    <name type="scientific">Phascolomyces articulosus</name>
    <dbReference type="NCBI Taxonomy" id="60185"/>
    <lineage>
        <taxon>Eukaryota</taxon>
        <taxon>Fungi</taxon>
        <taxon>Fungi incertae sedis</taxon>
        <taxon>Mucoromycota</taxon>
        <taxon>Mucoromycotina</taxon>
        <taxon>Mucoromycetes</taxon>
        <taxon>Mucorales</taxon>
        <taxon>Lichtheimiaceae</taxon>
        <taxon>Phascolomyces</taxon>
    </lineage>
</organism>
<evidence type="ECO:0000313" key="2">
    <source>
        <dbReference type="EMBL" id="KAI9278703.1"/>
    </source>
</evidence>
<accession>A0AAD5KCM0</accession>
<evidence type="ECO:0000256" key="1">
    <source>
        <dbReference type="SAM" id="SignalP"/>
    </source>
</evidence>
<reference evidence="2" key="1">
    <citation type="journal article" date="2022" name="IScience">
        <title>Evolution of zygomycete secretomes and the origins of terrestrial fungal ecologies.</title>
        <authorList>
            <person name="Chang Y."/>
            <person name="Wang Y."/>
            <person name="Mondo S."/>
            <person name="Ahrendt S."/>
            <person name="Andreopoulos W."/>
            <person name="Barry K."/>
            <person name="Beard J."/>
            <person name="Benny G.L."/>
            <person name="Blankenship S."/>
            <person name="Bonito G."/>
            <person name="Cuomo C."/>
            <person name="Desiro A."/>
            <person name="Gervers K.A."/>
            <person name="Hundley H."/>
            <person name="Kuo A."/>
            <person name="LaButti K."/>
            <person name="Lang B.F."/>
            <person name="Lipzen A."/>
            <person name="O'Donnell K."/>
            <person name="Pangilinan J."/>
            <person name="Reynolds N."/>
            <person name="Sandor L."/>
            <person name="Smith M.E."/>
            <person name="Tsang A."/>
            <person name="Grigoriev I.V."/>
            <person name="Stajich J.E."/>
            <person name="Spatafora J.W."/>
        </authorList>
    </citation>
    <scope>NUCLEOTIDE SEQUENCE</scope>
    <source>
        <strain evidence="2">RSA 2281</strain>
    </source>
</reference>
<evidence type="ECO:0008006" key="4">
    <source>
        <dbReference type="Google" id="ProtNLM"/>
    </source>
</evidence>
<dbReference type="EMBL" id="JAIXMP010000001">
    <property type="protein sequence ID" value="KAI9278703.1"/>
    <property type="molecule type" value="Genomic_DNA"/>
</dbReference>
<sequence>MIIRNGLVLAVFLTFLYSINSFGKGNYFQFNQNSIHSSRYTIYLHSNFTISSSLITTKKNHNKKVEICILFSSNQTL</sequence>
<proteinExistence type="predicted"/>
<dbReference type="Proteomes" id="UP001209540">
    <property type="component" value="Unassembled WGS sequence"/>
</dbReference>
<dbReference type="AlphaFoldDB" id="A0AAD5KCM0"/>
<feature type="signal peptide" evidence="1">
    <location>
        <begin position="1"/>
        <end position="21"/>
    </location>
</feature>
<keyword evidence="3" id="KW-1185">Reference proteome</keyword>
<name>A0AAD5KCM0_9FUNG</name>
<reference evidence="2" key="2">
    <citation type="submission" date="2023-02" db="EMBL/GenBank/DDBJ databases">
        <authorList>
            <consortium name="DOE Joint Genome Institute"/>
            <person name="Mondo S.J."/>
            <person name="Chang Y."/>
            <person name="Wang Y."/>
            <person name="Ahrendt S."/>
            <person name="Andreopoulos W."/>
            <person name="Barry K."/>
            <person name="Beard J."/>
            <person name="Benny G.L."/>
            <person name="Blankenship S."/>
            <person name="Bonito G."/>
            <person name="Cuomo C."/>
            <person name="Desiro A."/>
            <person name="Gervers K.A."/>
            <person name="Hundley H."/>
            <person name="Kuo A."/>
            <person name="LaButti K."/>
            <person name="Lang B.F."/>
            <person name="Lipzen A."/>
            <person name="O'Donnell K."/>
            <person name="Pangilinan J."/>
            <person name="Reynolds N."/>
            <person name="Sandor L."/>
            <person name="Smith M.W."/>
            <person name="Tsang A."/>
            <person name="Grigoriev I.V."/>
            <person name="Stajich J.E."/>
            <person name="Spatafora J.W."/>
        </authorList>
    </citation>
    <scope>NUCLEOTIDE SEQUENCE</scope>
    <source>
        <strain evidence="2">RSA 2281</strain>
    </source>
</reference>
<gene>
    <name evidence="2" type="ORF">BDA99DRAFT_492907</name>
</gene>
<keyword evidence="1" id="KW-0732">Signal</keyword>
<protein>
    <recommendedName>
        <fullName evidence="4">Secreted protein</fullName>
    </recommendedName>
</protein>
<comment type="caution">
    <text evidence="2">The sequence shown here is derived from an EMBL/GenBank/DDBJ whole genome shotgun (WGS) entry which is preliminary data.</text>
</comment>
<feature type="chain" id="PRO_5042194103" description="Secreted protein" evidence="1">
    <location>
        <begin position="22"/>
        <end position="77"/>
    </location>
</feature>